<dbReference type="CDD" id="cd04301">
    <property type="entry name" value="NAT_SF"/>
    <property type="match status" value="1"/>
</dbReference>
<reference evidence="3" key="1">
    <citation type="journal article" date="2019" name="Int. J. Syst. Evol. Microbiol.">
        <title>The Global Catalogue of Microorganisms (GCM) 10K type strain sequencing project: providing services to taxonomists for standard genome sequencing and annotation.</title>
        <authorList>
            <consortium name="The Broad Institute Genomics Platform"/>
            <consortium name="The Broad Institute Genome Sequencing Center for Infectious Disease"/>
            <person name="Wu L."/>
            <person name="Ma J."/>
        </authorList>
    </citation>
    <scope>NUCLEOTIDE SEQUENCE [LARGE SCALE GENOMIC DNA]</scope>
    <source>
        <strain evidence="3">CGMCC 1.18439</strain>
    </source>
</reference>
<organism evidence="2 3">
    <name type="scientific">Deinococcus piscis</name>
    <dbReference type="NCBI Taxonomy" id="394230"/>
    <lineage>
        <taxon>Bacteria</taxon>
        <taxon>Thermotogati</taxon>
        <taxon>Deinococcota</taxon>
        <taxon>Deinococci</taxon>
        <taxon>Deinococcales</taxon>
        <taxon>Deinococcaceae</taxon>
        <taxon>Deinococcus</taxon>
    </lineage>
</organism>
<evidence type="ECO:0000313" key="3">
    <source>
        <dbReference type="Proteomes" id="UP000632154"/>
    </source>
</evidence>
<dbReference type="EMBL" id="BNAL01000018">
    <property type="protein sequence ID" value="GHG03823.1"/>
    <property type="molecule type" value="Genomic_DNA"/>
</dbReference>
<dbReference type="SUPFAM" id="SSF55729">
    <property type="entry name" value="Acyl-CoA N-acyltransferases (Nat)"/>
    <property type="match status" value="1"/>
</dbReference>
<dbReference type="PANTHER" id="PTHR43415">
    <property type="entry name" value="SPERMIDINE N(1)-ACETYLTRANSFERASE"/>
    <property type="match status" value="1"/>
</dbReference>
<evidence type="ECO:0000313" key="2">
    <source>
        <dbReference type="EMBL" id="GHG03823.1"/>
    </source>
</evidence>
<dbReference type="Gene3D" id="3.40.630.30">
    <property type="match status" value="1"/>
</dbReference>
<keyword evidence="3" id="KW-1185">Reference proteome</keyword>
<dbReference type="Pfam" id="PF13302">
    <property type="entry name" value="Acetyltransf_3"/>
    <property type="match status" value="1"/>
</dbReference>
<proteinExistence type="predicted"/>
<name>A0ABQ3K578_9DEIO</name>
<dbReference type="InterPro" id="IPR000182">
    <property type="entry name" value="GNAT_dom"/>
</dbReference>
<dbReference type="Proteomes" id="UP000632154">
    <property type="component" value="Unassembled WGS sequence"/>
</dbReference>
<evidence type="ECO:0000259" key="1">
    <source>
        <dbReference type="PROSITE" id="PS51186"/>
    </source>
</evidence>
<dbReference type="PROSITE" id="PS51186">
    <property type="entry name" value="GNAT"/>
    <property type="match status" value="1"/>
</dbReference>
<gene>
    <name evidence="2" type="ORF">GCM10017783_15430</name>
</gene>
<dbReference type="InterPro" id="IPR016181">
    <property type="entry name" value="Acyl_CoA_acyltransferase"/>
</dbReference>
<accession>A0ABQ3K578</accession>
<protein>
    <submittedName>
        <fullName evidence="2">N-acetyltransferase</fullName>
    </submittedName>
</protein>
<dbReference type="RefSeq" id="WP_229838992.1">
    <property type="nucleotide sequence ID" value="NZ_BNAL01000018.1"/>
</dbReference>
<comment type="caution">
    <text evidence="2">The sequence shown here is derived from an EMBL/GenBank/DDBJ whole genome shotgun (WGS) entry which is preliminary data.</text>
</comment>
<dbReference type="PANTHER" id="PTHR43415:SF4">
    <property type="entry name" value="N-ACETYLTRANSFERASE DOMAIN-CONTAINING PROTEIN"/>
    <property type="match status" value="1"/>
</dbReference>
<feature type="domain" description="N-acetyltransferase" evidence="1">
    <location>
        <begin position="4"/>
        <end position="174"/>
    </location>
</feature>
<sequence>MKTLTLRERLSADDHTVWRWLYGETDPQWRRWDGPYFLDKPQPVSWEDYSRRLAEHPPQPQPHRRIIALDGECIGMVTRSEEAPVGGGWWELGMVIYDPKHWGGGLGKQALRLWTQATFAEADAHVITLTTWSGDERMVRAAERCGYRECARIPEARLWQGQRWDSVRLAALRREWS</sequence>